<dbReference type="OrthoDB" id="547411at2759"/>
<dbReference type="EMBL" id="PGGS01000034">
    <property type="protein sequence ID" value="PNH11243.1"/>
    <property type="molecule type" value="Genomic_DNA"/>
</dbReference>
<evidence type="ECO:0000313" key="5">
    <source>
        <dbReference type="Proteomes" id="UP000236333"/>
    </source>
</evidence>
<dbReference type="SUPFAM" id="SSF143113">
    <property type="entry name" value="NAP-like"/>
    <property type="match status" value="1"/>
</dbReference>
<accession>A0A2J8AFE6</accession>
<evidence type="ECO:0000256" key="2">
    <source>
        <dbReference type="ARBA" id="ARBA00023186"/>
    </source>
</evidence>
<gene>
    <name evidence="4" type="ORF">TSOC_001951</name>
</gene>
<comment type="caution">
    <text evidence="4">The sequence shown here is derived from an EMBL/GenBank/DDBJ whole genome shotgun (WGS) entry which is preliminary data.</text>
</comment>
<dbReference type="AlphaFoldDB" id="A0A2J8AFE6"/>
<keyword evidence="5" id="KW-1185">Reference proteome</keyword>
<dbReference type="GO" id="GO:0042393">
    <property type="term" value="F:histone binding"/>
    <property type="evidence" value="ECO:0007669"/>
    <property type="project" value="UniProtKB-ARBA"/>
</dbReference>
<name>A0A2J8AFE6_9CHLO</name>
<proteinExistence type="inferred from homology"/>
<reference evidence="4 5" key="1">
    <citation type="journal article" date="2017" name="Mol. Biol. Evol.">
        <title>The 4-celled Tetrabaena socialis nuclear genome reveals the essential components for genetic control of cell number at the origin of multicellularity in the volvocine lineage.</title>
        <authorList>
            <person name="Featherston J."/>
            <person name="Arakaki Y."/>
            <person name="Hanschen E.R."/>
            <person name="Ferris P.J."/>
            <person name="Michod R.E."/>
            <person name="Olson B.J.S.C."/>
            <person name="Nozaki H."/>
            <person name="Durand P.M."/>
        </authorList>
    </citation>
    <scope>NUCLEOTIDE SEQUENCE [LARGE SCALE GENOMIC DNA]</scope>
    <source>
        <strain evidence="4 5">NIES-571</strain>
    </source>
</reference>
<protein>
    <submittedName>
        <fullName evidence="4">Uncharacterized protein</fullName>
    </submittedName>
</protein>
<sequence>MIQRRDETALAALADVRVVWDTAAMPTPEQPTRRSTLELEFLPNPYFANAVLRKHFTFHAPGGSLTKLGVESAQVEPIEWQPNRDLTQRTVAGRTRQADSFFALFSAAQGSLCRAFGISGQSRAAQAEAVQVRVSLRAPGAQCSRIHPTRDTAAA</sequence>
<dbReference type="Proteomes" id="UP000236333">
    <property type="component" value="Unassembled WGS sequence"/>
</dbReference>
<dbReference type="GO" id="GO:0005634">
    <property type="term" value="C:nucleus"/>
    <property type="evidence" value="ECO:0007669"/>
    <property type="project" value="InterPro"/>
</dbReference>
<evidence type="ECO:0000256" key="3">
    <source>
        <dbReference type="RuleBase" id="RU003876"/>
    </source>
</evidence>
<dbReference type="Gene3D" id="3.30.1120.90">
    <property type="entry name" value="Nucleosome assembly protein"/>
    <property type="match status" value="1"/>
</dbReference>
<organism evidence="4 5">
    <name type="scientific">Tetrabaena socialis</name>
    <dbReference type="NCBI Taxonomy" id="47790"/>
    <lineage>
        <taxon>Eukaryota</taxon>
        <taxon>Viridiplantae</taxon>
        <taxon>Chlorophyta</taxon>
        <taxon>core chlorophytes</taxon>
        <taxon>Chlorophyceae</taxon>
        <taxon>CS clade</taxon>
        <taxon>Chlamydomonadales</taxon>
        <taxon>Tetrabaenaceae</taxon>
        <taxon>Tetrabaena</taxon>
    </lineage>
</organism>
<dbReference type="GO" id="GO:0006334">
    <property type="term" value="P:nucleosome assembly"/>
    <property type="evidence" value="ECO:0007669"/>
    <property type="project" value="InterPro"/>
</dbReference>
<keyword evidence="2" id="KW-0143">Chaperone</keyword>
<dbReference type="InterPro" id="IPR002164">
    <property type="entry name" value="NAP_family"/>
</dbReference>
<comment type="similarity">
    <text evidence="1 3">Belongs to the nucleosome assembly protein (NAP) family.</text>
</comment>
<dbReference type="InterPro" id="IPR037231">
    <property type="entry name" value="NAP-like_sf"/>
</dbReference>
<evidence type="ECO:0000313" key="4">
    <source>
        <dbReference type="EMBL" id="PNH11243.1"/>
    </source>
</evidence>
<evidence type="ECO:0000256" key="1">
    <source>
        <dbReference type="ARBA" id="ARBA00009947"/>
    </source>
</evidence>
<dbReference type="PANTHER" id="PTHR11875">
    <property type="entry name" value="TESTIS-SPECIFIC Y-ENCODED PROTEIN"/>
    <property type="match status" value="1"/>
</dbReference>
<dbReference type="Pfam" id="PF00956">
    <property type="entry name" value="NAP"/>
    <property type="match status" value="1"/>
</dbReference>
<dbReference type="GO" id="GO:0000724">
    <property type="term" value="P:double-strand break repair via homologous recombination"/>
    <property type="evidence" value="ECO:0007669"/>
    <property type="project" value="UniProtKB-ARBA"/>
</dbReference>